<organism evidence="2 3">
    <name type="scientific">Bythopirellula goksoeyrii</name>
    <dbReference type="NCBI Taxonomy" id="1400387"/>
    <lineage>
        <taxon>Bacteria</taxon>
        <taxon>Pseudomonadati</taxon>
        <taxon>Planctomycetota</taxon>
        <taxon>Planctomycetia</taxon>
        <taxon>Pirellulales</taxon>
        <taxon>Lacipirellulaceae</taxon>
        <taxon>Bythopirellula</taxon>
    </lineage>
</organism>
<feature type="signal peptide" evidence="1">
    <location>
        <begin position="1"/>
        <end position="29"/>
    </location>
</feature>
<evidence type="ECO:0008006" key="4">
    <source>
        <dbReference type="Google" id="ProtNLM"/>
    </source>
</evidence>
<proteinExistence type="predicted"/>
<dbReference type="RefSeq" id="WP_148071902.1">
    <property type="nucleotide sequence ID" value="NZ_CP042913.1"/>
</dbReference>
<gene>
    <name evidence="2" type="ORF">Pr1d_03550</name>
</gene>
<dbReference type="AlphaFoldDB" id="A0A5B9Q292"/>
<evidence type="ECO:0000313" key="2">
    <source>
        <dbReference type="EMBL" id="QEG33094.1"/>
    </source>
</evidence>
<dbReference type="Gene3D" id="1.25.10.10">
    <property type="entry name" value="Leucine-rich Repeat Variant"/>
    <property type="match status" value="1"/>
</dbReference>
<dbReference type="EMBL" id="CP042913">
    <property type="protein sequence ID" value="QEG33094.1"/>
    <property type="molecule type" value="Genomic_DNA"/>
</dbReference>
<dbReference type="KEGG" id="bgok:Pr1d_03550"/>
<sequence length="374" mass="40675" precursor="true">MARLKSGQRYALFWCYSLAITLVPTFSFPVETATSADDVAAPETKPIIARIETFGLRSVSQQAVIKASELEVGDNLANIAGDEINVAEVIRRIEAVPGVHKASFAAIYGMLLKGDKLGMVVYLGIVEPGIQQLEYKQAPSGAATLPSEILAANSRMQQAFAKAAASGLFGEDRTMGHSLSEDSDLRAAQQAFVPLAQKHWSRLVDVLHTSHDGKQRAIAAQVIAYAPDKLQVVHELVAAMSDSNSTVRNNSTRALSIIFEIAASHPEVSLNPPIELVRNAVNLLDSVDWSDRNKAVGLLLNLDGSQVVLRQVRKNSIPSLIEMSNWQTVHGSMAFMLLGRLADLTHEESQQVWNDNKQASVFARVHSLTTSSRE</sequence>
<evidence type="ECO:0000313" key="3">
    <source>
        <dbReference type="Proteomes" id="UP000323917"/>
    </source>
</evidence>
<dbReference type="SUPFAM" id="SSF48371">
    <property type="entry name" value="ARM repeat"/>
    <property type="match status" value="1"/>
</dbReference>
<reference evidence="2 3" key="1">
    <citation type="submission" date="2019-08" db="EMBL/GenBank/DDBJ databases">
        <title>Deep-cultivation of Planctomycetes and their phenomic and genomic characterization uncovers novel biology.</title>
        <authorList>
            <person name="Wiegand S."/>
            <person name="Jogler M."/>
            <person name="Boedeker C."/>
            <person name="Pinto D."/>
            <person name="Vollmers J."/>
            <person name="Rivas-Marin E."/>
            <person name="Kohn T."/>
            <person name="Peeters S.H."/>
            <person name="Heuer A."/>
            <person name="Rast P."/>
            <person name="Oberbeckmann S."/>
            <person name="Bunk B."/>
            <person name="Jeske O."/>
            <person name="Meyerdierks A."/>
            <person name="Storesund J.E."/>
            <person name="Kallscheuer N."/>
            <person name="Luecker S."/>
            <person name="Lage O.M."/>
            <person name="Pohl T."/>
            <person name="Merkel B.J."/>
            <person name="Hornburger P."/>
            <person name="Mueller R.-W."/>
            <person name="Bruemmer F."/>
            <person name="Labrenz M."/>
            <person name="Spormann A.M."/>
            <person name="Op den Camp H."/>
            <person name="Overmann J."/>
            <person name="Amann R."/>
            <person name="Jetten M.S.M."/>
            <person name="Mascher T."/>
            <person name="Medema M.H."/>
            <person name="Devos D.P."/>
            <person name="Kaster A.-K."/>
            <person name="Ovreas L."/>
            <person name="Rohde M."/>
            <person name="Galperin M.Y."/>
            <person name="Jogler C."/>
        </authorList>
    </citation>
    <scope>NUCLEOTIDE SEQUENCE [LARGE SCALE GENOMIC DNA]</scope>
    <source>
        <strain evidence="2 3">Pr1d</strain>
    </source>
</reference>
<dbReference type="Proteomes" id="UP000323917">
    <property type="component" value="Chromosome"/>
</dbReference>
<keyword evidence="1" id="KW-0732">Signal</keyword>
<feature type="chain" id="PRO_5022738331" description="HEAT repeat protein" evidence="1">
    <location>
        <begin position="30"/>
        <end position="374"/>
    </location>
</feature>
<name>A0A5B9Q292_9BACT</name>
<protein>
    <recommendedName>
        <fullName evidence="4">HEAT repeat protein</fullName>
    </recommendedName>
</protein>
<evidence type="ECO:0000256" key="1">
    <source>
        <dbReference type="SAM" id="SignalP"/>
    </source>
</evidence>
<dbReference type="OrthoDB" id="128842at2"/>
<dbReference type="InterPro" id="IPR011989">
    <property type="entry name" value="ARM-like"/>
</dbReference>
<dbReference type="InterPro" id="IPR016024">
    <property type="entry name" value="ARM-type_fold"/>
</dbReference>
<accession>A0A5B9Q292</accession>
<keyword evidence="3" id="KW-1185">Reference proteome</keyword>